<protein>
    <submittedName>
        <fullName evidence="13">Potassium transporter</fullName>
    </submittedName>
</protein>
<keyword evidence="9 10" id="KW-0472">Membrane</keyword>
<keyword evidence="7 10" id="KW-1133">Transmembrane helix</keyword>
<feature type="domain" description="RCK N-terminal" evidence="11">
    <location>
        <begin position="406"/>
        <end position="523"/>
    </location>
</feature>
<keyword evidence="2" id="KW-0813">Transport</keyword>
<evidence type="ECO:0000313" key="14">
    <source>
        <dbReference type="Proteomes" id="UP000389128"/>
    </source>
</evidence>
<feature type="transmembrane region" description="Helical" evidence="10">
    <location>
        <begin position="174"/>
        <end position="196"/>
    </location>
</feature>
<dbReference type="InterPro" id="IPR003148">
    <property type="entry name" value="RCK_N"/>
</dbReference>
<feature type="transmembrane region" description="Helical" evidence="10">
    <location>
        <begin position="109"/>
        <end position="129"/>
    </location>
</feature>
<dbReference type="OrthoDB" id="9781411at2"/>
<feature type="transmembrane region" description="Helical" evidence="10">
    <location>
        <begin position="323"/>
        <end position="341"/>
    </location>
</feature>
<evidence type="ECO:0000259" key="12">
    <source>
        <dbReference type="PROSITE" id="PS51202"/>
    </source>
</evidence>
<evidence type="ECO:0000256" key="7">
    <source>
        <dbReference type="ARBA" id="ARBA00022989"/>
    </source>
</evidence>
<gene>
    <name evidence="13" type="ORF">ETQ85_04475</name>
</gene>
<dbReference type="Gene3D" id="1.20.1530.20">
    <property type="match status" value="1"/>
</dbReference>
<dbReference type="SUPFAM" id="SSF116726">
    <property type="entry name" value="TrkA C-terminal domain-like"/>
    <property type="match status" value="1"/>
</dbReference>
<dbReference type="Pfam" id="PF02080">
    <property type="entry name" value="TrkA_C"/>
    <property type="match status" value="1"/>
</dbReference>
<feature type="transmembrane region" description="Helical" evidence="10">
    <location>
        <begin position="150"/>
        <end position="168"/>
    </location>
</feature>
<dbReference type="PANTHER" id="PTHR46157">
    <property type="entry name" value="K(+) EFFLUX ANTIPORTER 3, CHLOROPLASTIC"/>
    <property type="match status" value="1"/>
</dbReference>
<evidence type="ECO:0000256" key="6">
    <source>
        <dbReference type="ARBA" id="ARBA00022958"/>
    </source>
</evidence>
<evidence type="ECO:0000256" key="8">
    <source>
        <dbReference type="ARBA" id="ARBA00023065"/>
    </source>
</evidence>
<dbReference type="InterPro" id="IPR036721">
    <property type="entry name" value="RCK_C_sf"/>
</dbReference>
<dbReference type="Gene3D" id="3.30.70.1450">
    <property type="entry name" value="Regulator of K+ conductance, C-terminal domain"/>
    <property type="match status" value="1"/>
</dbReference>
<dbReference type="InterPro" id="IPR038770">
    <property type="entry name" value="Na+/solute_symporter_sf"/>
</dbReference>
<organism evidence="13 14">
    <name type="scientific">Zoogloea oleivorans</name>
    <dbReference type="NCBI Taxonomy" id="1552750"/>
    <lineage>
        <taxon>Bacteria</taxon>
        <taxon>Pseudomonadati</taxon>
        <taxon>Pseudomonadota</taxon>
        <taxon>Betaproteobacteria</taxon>
        <taxon>Rhodocyclales</taxon>
        <taxon>Zoogloeaceae</taxon>
        <taxon>Zoogloea</taxon>
    </lineage>
</organism>
<dbReference type="GO" id="GO:0005886">
    <property type="term" value="C:plasma membrane"/>
    <property type="evidence" value="ECO:0007669"/>
    <property type="project" value="TreeGrafter"/>
</dbReference>
<dbReference type="AlphaFoldDB" id="A0A6C2D6S7"/>
<dbReference type="Gene3D" id="3.40.50.720">
    <property type="entry name" value="NAD(P)-binding Rossmann-like Domain"/>
    <property type="match status" value="1"/>
</dbReference>
<dbReference type="PROSITE" id="PS51201">
    <property type="entry name" value="RCK_N"/>
    <property type="match status" value="1"/>
</dbReference>
<keyword evidence="4" id="KW-0633">Potassium transport</keyword>
<keyword evidence="5 10" id="KW-0812">Transmembrane</keyword>
<evidence type="ECO:0000313" key="13">
    <source>
        <dbReference type="EMBL" id="TYC61315.1"/>
    </source>
</evidence>
<comment type="subcellular location">
    <subcellularLocation>
        <location evidence="1">Endomembrane system</location>
        <topology evidence="1">Multi-pass membrane protein</topology>
    </subcellularLocation>
</comment>
<dbReference type="PROSITE" id="PS51202">
    <property type="entry name" value="RCK_C"/>
    <property type="match status" value="1"/>
</dbReference>
<dbReference type="Pfam" id="PF02254">
    <property type="entry name" value="TrkA_N"/>
    <property type="match status" value="1"/>
</dbReference>
<dbReference type="GO" id="GO:0015297">
    <property type="term" value="F:antiporter activity"/>
    <property type="evidence" value="ECO:0007669"/>
    <property type="project" value="UniProtKB-KW"/>
</dbReference>
<dbReference type="EMBL" id="SDKK01000003">
    <property type="protein sequence ID" value="TYC61315.1"/>
    <property type="molecule type" value="Genomic_DNA"/>
</dbReference>
<feature type="transmembrane region" description="Helical" evidence="10">
    <location>
        <begin position="7"/>
        <end position="25"/>
    </location>
</feature>
<dbReference type="FunFam" id="3.40.50.720:FF:000036">
    <property type="entry name" value="Glutathione-regulated potassium-efflux system protein KefB"/>
    <property type="match status" value="1"/>
</dbReference>
<evidence type="ECO:0000256" key="5">
    <source>
        <dbReference type="ARBA" id="ARBA00022692"/>
    </source>
</evidence>
<feature type="transmembrane region" description="Helical" evidence="10">
    <location>
        <begin position="217"/>
        <end position="250"/>
    </location>
</feature>
<accession>A0A6C2D6S7</accession>
<evidence type="ECO:0000259" key="11">
    <source>
        <dbReference type="PROSITE" id="PS51201"/>
    </source>
</evidence>
<keyword evidence="14" id="KW-1185">Reference proteome</keyword>
<dbReference type="GO" id="GO:0012505">
    <property type="term" value="C:endomembrane system"/>
    <property type="evidence" value="ECO:0007669"/>
    <property type="project" value="UniProtKB-SubCell"/>
</dbReference>
<dbReference type="PANTHER" id="PTHR46157:SF4">
    <property type="entry name" value="K(+) EFFLUX ANTIPORTER 3, CHLOROPLASTIC"/>
    <property type="match status" value="1"/>
</dbReference>
<evidence type="ECO:0000256" key="9">
    <source>
        <dbReference type="ARBA" id="ARBA00023136"/>
    </source>
</evidence>
<feature type="domain" description="RCK C-terminal" evidence="12">
    <location>
        <begin position="572"/>
        <end position="656"/>
    </location>
</feature>
<comment type="caution">
    <text evidence="13">The sequence shown here is derived from an EMBL/GenBank/DDBJ whole genome shotgun (WGS) entry which is preliminary data.</text>
</comment>
<dbReference type="InterPro" id="IPR006037">
    <property type="entry name" value="RCK_C"/>
</dbReference>
<dbReference type="InterPro" id="IPR036291">
    <property type="entry name" value="NAD(P)-bd_dom_sf"/>
</dbReference>
<proteinExistence type="predicted"/>
<dbReference type="RefSeq" id="WP_148577850.1">
    <property type="nucleotide sequence ID" value="NZ_JAVEUW010000046.1"/>
</dbReference>
<feature type="transmembrane region" description="Helical" evidence="10">
    <location>
        <begin position="56"/>
        <end position="75"/>
    </location>
</feature>
<evidence type="ECO:0000256" key="10">
    <source>
        <dbReference type="SAM" id="Phobius"/>
    </source>
</evidence>
<name>A0A6C2D6S7_9RHOO</name>
<evidence type="ECO:0000256" key="4">
    <source>
        <dbReference type="ARBA" id="ARBA00022538"/>
    </source>
</evidence>
<evidence type="ECO:0000256" key="2">
    <source>
        <dbReference type="ARBA" id="ARBA00022448"/>
    </source>
</evidence>
<dbReference type="GO" id="GO:0008324">
    <property type="term" value="F:monoatomic cation transmembrane transporter activity"/>
    <property type="evidence" value="ECO:0007669"/>
    <property type="project" value="InterPro"/>
</dbReference>
<feature type="transmembrane region" description="Helical" evidence="10">
    <location>
        <begin position="270"/>
        <end position="303"/>
    </location>
</feature>
<keyword evidence="8" id="KW-0406">Ion transport</keyword>
<evidence type="ECO:0000256" key="1">
    <source>
        <dbReference type="ARBA" id="ARBA00004127"/>
    </source>
</evidence>
<dbReference type="SUPFAM" id="SSF51735">
    <property type="entry name" value="NAD(P)-binding Rossmann-fold domains"/>
    <property type="match status" value="1"/>
</dbReference>
<dbReference type="Pfam" id="PF00999">
    <property type="entry name" value="Na_H_Exchanger"/>
    <property type="match status" value="1"/>
</dbReference>
<dbReference type="GO" id="GO:1902600">
    <property type="term" value="P:proton transmembrane transport"/>
    <property type="evidence" value="ECO:0007669"/>
    <property type="project" value="InterPro"/>
</dbReference>
<evidence type="ECO:0000256" key="3">
    <source>
        <dbReference type="ARBA" id="ARBA00022449"/>
    </source>
</evidence>
<reference evidence="13 14" key="1">
    <citation type="submission" date="2019-01" db="EMBL/GenBank/DDBJ databases">
        <title>Zoogloea oleivorans genome sequencing and assembly.</title>
        <authorList>
            <person name="Tancsics A."/>
            <person name="Farkas M."/>
            <person name="Kriszt B."/>
            <person name="Maroti G."/>
            <person name="Horvath B."/>
        </authorList>
    </citation>
    <scope>NUCLEOTIDE SEQUENCE [LARGE SCALE GENOMIC DNA]</scope>
    <source>
        <strain evidence="13 14">Buc</strain>
    </source>
</reference>
<keyword evidence="6" id="KW-0630">Potassium</keyword>
<sequence>MVNTLELVLVLLAGAVLVVGIFRSLNLPPVLGYLMVGAAVGPHAMNLMPDTGSARYLAEFGVVFLMFTIGLEFSLPRLYSMKRIVFGLGAIQVLASVLVVMLLGALAGLGWGASFALGGTLAMSSTAILSKLLSDRLELDSKHGRETIGVLLFQDLAVVPLLILIPALSQPADALFQTLAVATGKAIVLLALVLFFGQKLMRGWFFHVARQRSAEFFMLNVLLITLGLAWLTELAGLSMALGAFLAGMLISETEYRYHVEEDIKPFRDVLLGLFFVTVGMFLDVGQIILSLPAVLAMLAALLVGKFLIVGGASRVMGSAQGTAARTGLWLCAGGEFGFVLLSQVDAAKLLPPALSQVVVAALVLSMLLAPLIVQASERIVLRLVPSEWMSRSLQLTNIATQSMFVDKHAIVCGFGRNGQYLGRLLEQEGITYIALDLDPERVREAAAAGETVVFGDAAKRETLIAAGISRASVVVITYADTEAALRAMSQVRACRPDVPVVVRTADEVDLERLQAAGAAEVVPEAVESSLMLASHALALLGVPLPRILKRIREIRAERYHLLRGIYRGGERVHEEALEERQQTRLHSVVMAAGTHAIGRTLAGLRMKELGVEVIAVRRQRIRVVDPTPDTLLELDDVLVLLGTPSQLANAETRLFKGL</sequence>
<keyword evidence="3" id="KW-0050">Antiport</keyword>
<feature type="transmembrane region" description="Helical" evidence="10">
    <location>
        <begin position="84"/>
        <end position="103"/>
    </location>
</feature>
<dbReference type="GO" id="GO:0006813">
    <property type="term" value="P:potassium ion transport"/>
    <property type="evidence" value="ECO:0007669"/>
    <property type="project" value="UniProtKB-KW"/>
</dbReference>
<feature type="transmembrane region" description="Helical" evidence="10">
    <location>
        <begin position="353"/>
        <end position="373"/>
    </location>
</feature>
<dbReference type="InterPro" id="IPR006153">
    <property type="entry name" value="Cation/H_exchanger_TM"/>
</dbReference>
<dbReference type="Proteomes" id="UP000389128">
    <property type="component" value="Unassembled WGS sequence"/>
</dbReference>